<reference evidence="1" key="2">
    <citation type="submission" date="2025-09" db="UniProtKB">
        <authorList>
            <consortium name="EnsemblPlants"/>
        </authorList>
    </citation>
    <scope>IDENTIFICATION</scope>
</reference>
<proteinExistence type="predicted"/>
<evidence type="ECO:0000313" key="1">
    <source>
        <dbReference type="EnsemblPlants" id="AVESA.00010b.r2.4DG0776050.1.CDS.1"/>
    </source>
</evidence>
<sequence length="369" mass="41675">MGTNISPSATTLASTASSSSSTNDAETTSSSPYFLPELIPSISSRLTSLRDFFALRAACRTYRALLTPSPDNLAAQDPLLLVPLNTSASKALLHAPLRQIPHFSFPRIHLDRHHQYLIRLHTFGCRIAIHDPYNTADGRRQLSICHLLTGERARLPDHPKNIDGVIFSGDLVITFKEFRPALYYCRIGDVHWREALCDQGNLFFSLVLVKGTLYGLIYPNYRLAVIDLHNDSAHLSFLGDELTSQFLQDYSLFSLAECRGELLLVVAVEHYPLVYHVFQWQSRETEWSRITSIGGCSLFFHRHQFAGCLGPDHPTARRDCMYFTWSTTGQWGEYCLLDGSLQKHVADYPGRAERKEDYLLLAWVLPSIG</sequence>
<dbReference type="EnsemblPlants" id="AVESA.00010b.r2.4DG0776050.1">
    <property type="protein sequence ID" value="AVESA.00010b.r2.4DG0776050.1.CDS.1"/>
    <property type="gene ID" value="AVESA.00010b.r2.4DG0776050"/>
</dbReference>
<organism evidence="1 2">
    <name type="scientific">Avena sativa</name>
    <name type="common">Oat</name>
    <dbReference type="NCBI Taxonomy" id="4498"/>
    <lineage>
        <taxon>Eukaryota</taxon>
        <taxon>Viridiplantae</taxon>
        <taxon>Streptophyta</taxon>
        <taxon>Embryophyta</taxon>
        <taxon>Tracheophyta</taxon>
        <taxon>Spermatophyta</taxon>
        <taxon>Magnoliopsida</taxon>
        <taxon>Liliopsida</taxon>
        <taxon>Poales</taxon>
        <taxon>Poaceae</taxon>
        <taxon>BOP clade</taxon>
        <taxon>Pooideae</taxon>
        <taxon>Poodae</taxon>
        <taxon>Poeae</taxon>
        <taxon>Poeae Chloroplast Group 1 (Aveneae type)</taxon>
        <taxon>Aveninae</taxon>
        <taxon>Avena</taxon>
    </lineage>
</organism>
<keyword evidence="2" id="KW-1185">Reference proteome</keyword>
<accession>A0ACD5XDD3</accession>
<protein>
    <submittedName>
        <fullName evidence="1">Uncharacterized protein</fullName>
    </submittedName>
</protein>
<name>A0ACD5XDD3_AVESA</name>
<dbReference type="Proteomes" id="UP001732700">
    <property type="component" value="Chromosome 4D"/>
</dbReference>
<reference evidence="1" key="1">
    <citation type="submission" date="2021-05" db="EMBL/GenBank/DDBJ databases">
        <authorList>
            <person name="Scholz U."/>
            <person name="Mascher M."/>
            <person name="Fiebig A."/>
        </authorList>
    </citation>
    <scope>NUCLEOTIDE SEQUENCE [LARGE SCALE GENOMIC DNA]</scope>
</reference>
<evidence type="ECO:0000313" key="2">
    <source>
        <dbReference type="Proteomes" id="UP001732700"/>
    </source>
</evidence>